<protein>
    <recommendedName>
        <fullName evidence="3">Class I SAM-dependent methyltransferase</fullName>
    </recommendedName>
</protein>
<dbReference type="Gene3D" id="3.40.50.150">
    <property type="entry name" value="Vaccinia Virus protein VP39"/>
    <property type="match status" value="1"/>
</dbReference>
<gene>
    <name evidence="1" type="ORF">I596_1461</name>
</gene>
<reference evidence="1 2" key="1">
    <citation type="submission" date="2016-04" db="EMBL/GenBank/DDBJ databases">
        <title>Complete genome sequence of Dokdonella koreensis DS-123T.</title>
        <authorList>
            <person name="Kim J.F."/>
            <person name="Lee H."/>
            <person name="Kwak M.-J."/>
        </authorList>
    </citation>
    <scope>NUCLEOTIDE SEQUENCE [LARGE SCALE GENOMIC DNA]</scope>
    <source>
        <strain evidence="1 2">DS-123</strain>
    </source>
</reference>
<accession>A0A160DT18</accession>
<dbReference type="AlphaFoldDB" id="A0A160DT18"/>
<proteinExistence type="predicted"/>
<keyword evidence="2" id="KW-1185">Reference proteome</keyword>
<evidence type="ECO:0000313" key="1">
    <source>
        <dbReference type="EMBL" id="ANB17487.1"/>
    </source>
</evidence>
<dbReference type="SUPFAM" id="SSF53335">
    <property type="entry name" value="S-adenosyl-L-methionine-dependent methyltransferases"/>
    <property type="match status" value="1"/>
</dbReference>
<dbReference type="KEGG" id="dko:I596_1461"/>
<dbReference type="InterPro" id="IPR029063">
    <property type="entry name" value="SAM-dependent_MTases_sf"/>
</dbReference>
<evidence type="ECO:0000313" key="2">
    <source>
        <dbReference type="Proteomes" id="UP000076830"/>
    </source>
</evidence>
<dbReference type="STRING" id="1300342.I596_1461"/>
<sequence length="251" mass="27413">MSSLFRFVSELHGERPWGHVLDAGTGRNSLRWVATLCSERWTAVTGAVAMAAQARAAAGAAMRPADRIVVGNWIDPGLLAGESFDTVLADYLVGAVEGFAPYGQDTLLRRLRSLTRGRLYLIGLEPYVPLPAPADPGGRLVWEIGRLRDACLLLAGERPYREFPLAWVLDRLARCGFRIVAARRFPIRYGRRFVDGQIAMCRERALRLADRTLGAALDGQARALQDRALAVIADSGGLRLGEDYVVAAEPA</sequence>
<dbReference type="OrthoDB" id="7558956at2"/>
<evidence type="ECO:0008006" key="3">
    <source>
        <dbReference type="Google" id="ProtNLM"/>
    </source>
</evidence>
<name>A0A160DT18_9GAMM</name>
<dbReference type="Proteomes" id="UP000076830">
    <property type="component" value="Chromosome"/>
</dbReference>
<organism evidence="1 2">
    <name type="scientific">Dokdonella koreensis DS-123</name>
    <dbReference type="NCBI Taxonomy" id="1300342"/>
    <lineage>
        <taxon>Bacteria</taxon>
        <taxon>Pseudomonadati</taxon>
        <taxon>Pseudomonadota</taxon>
        <taxon>Gammaproteobacteria</taxon>
        <taxon>Lysobacterales</taxon>
        <taxon>Rhodanobacteraceae</taxon>
        <taxon>Dokdonella</taxon>
    </lineage>
</organism>
<dbReference type="RefSeq" id="WP_067645735.1">
    <property type="nucleotide sequence ID" value="NZ_CP015249.1"/>
</dbReference>
<dbReference type="EMBL" id="CP015249">
    <property type="protein sequence ID" value="ANB17487.1"/>
    <property type="molecule type" value="Genomic_DNA"/>
</dbReference>